<accession>A0A1Q9E3U3</accession>
<dbReference type="Proteomes" id="UP000186817">
    <property type="component" value="Unassembled WGS sequence"/>
</dbReference>
<name>A0A1Q9E3U3_SYMMI</name>
<dbReference type="EMBL" id="LSRX01000273">
    <property type="protein sequence ID" value="OLQ02088.1"/>
    <property type="molecule type" value="Genomic_DNA"/>
</dbReference>
<organism evidence="1 2">
    <name type="scientific">Symbiodinium microadriaticum</name>
    <name type="common">Dinoflagellate</name>
    <name type="synonym">Zooxanthella microadriatica</name>
    <dbReference type="NCBI Taxonomy" id="2951"/>
    <lineage>
        <taxon>Eukaryota</taxon>
        <taxon>Sar</taxon>
        <taxon>Alveolata</taxon>
        <taxon>Dinophyceae</taxon>
        <taxon>Suessiales</taxon>
        <taxon>Symbiodiniaceae</taxon>
        <taxon>Symbiodinium</taxon>
    </lineage>
</organism>
<protein>
    <submittedName>
        <fullName evidence="1">Uncharacterized protein</fullName>
    </submittedName>
</protein>
<comment type="caution">
    <text evidence="1">The sequence shown here is derived from an EMBL/GenBank/DDBJ whole genome shotgun (WGS) entry which is preliminary data.</text>
</comment>
<evidence type="ECO:0000313" key="2">
    <source>
        <dbReference type="Proteomes" id="UP000186817"/>
    </source>
</evidence>
<proteinExistence type="predicted"/>
<gene>
    <name evidence="1" type="ORF">AK812_SmicGene15121</name>
</gene>
<reference evidence="1 2" key="1">
    <citation type="submission" date="2016-02" db="EMBL/GenBank/DDBJ databases">
        <title>Genome analysis of coral dinoflagellate symbionts highlights evolutionary adaptations to a symbiotic lifestyle.</title>
        <authorList>
            <person name="Aranda M."/>
            <person name="Li Y."/>
            <person name="Liew Y.J."/>
            <person name="Baumgarten S."/>
            <person name="Simakov O."/>
            <person name="Wilson M."/>
            <person name="Piel J."/>
            <person name="Ashoor H."/>
            <person name="Bougouffa S."/>
            <person name="Bajic V.B."/>
            <person name="Ryu T."/>
            <person name="Ravasi T."/>
            <person name="Bayer T."/>
            <person name="Micklem G."/>
            <person name="Kim H."/>
            <person name="Bhak J."/>
            <person name="Lajeunesse T.C."/>
            <person name="Voolstra C.R."/>
        </authorList>
    </citation>
    <scope>NUCLEOTIDE SEQUENCE [LARGE SCALE GENOMIC DNA]</scope>
    <source>
        <strain evidence="1 2">CCMP2467</strain>
    </source>
</reference>
<dbReference type="AlphaFoldDB" id="A0A1Q9E3U3"/>
<evidence type="ECO:0000313" key="1">
    <source>
        <dbReference type="EMBL" id="OLQ02088.1"/>
    </source>
</evidence>
<keyword evidence="2" id="KW-1185">Reference proteome</keyword>
<sequence length="127" mass="14160">MKLGEFSSSYEKVPKLLQKLYEDRHLTGELHFVYRPSFTDQALTVNAWALHGMCAVPCDELSAAIRCLNRRGRFWAVQASGMGYRITNCGALSQVFKICGFPSTFWLVQLSCACGCSVAHLPAARPR</sequence>